<keyword evidence="2" id="KW-1185">Reference proteome</keyword>
<evidence type="ECO:0000313" key="1">
    <source>
        <dbReference type="EMBL" id="KAJ9111198.1"/>
    </source>
</evidence>
<name>A0ACC2WIH3_9TREE</name>
<gene>
    <name evidence="1" type="ORF">QFC20_002692</name>
</gene>
<comment type="caution">
    <text evidence="1">The sequence shown here is derived from an EMBL/GenBank/DDBJ whole genome shotgun (WGS) entry which is preliminary data.</text>
</comment>
<dbReference type="EMBL" id="JASBWS010000020">
    <property type="protein sequence ID" value="KAJ9111198.1"/>
    <property type="molecule type" value="Genomic_DNA"/>
</dbReference>
<protein>
    <submittedName>
        <fullName evidence="1">Uncharacterized protein</fullName>
    </submittedName>
</protein>
<reference evidence="1" key="1">
    <citation type="submission" date="2023-04" db="EMBL/GenBank/DDBJ databases">
        <title>Draft Genome sequencing of Naganishia species isolated from polar environments using Oxford Nanopore Technology.</title>
        <authorList>
            <person name="Leo P."/>
            <person name="Venkateswaran K."/>
        </authorList>
    </citation>
    <scope>NUCLEOTIDE SEQUENCE</scope>
    <source>
        <strain evidence="1">MNA-CCFEE 5262</strain>
    </source>
</reference>
<sequence length="288" mass="31421">MPPSAPSPLRQNVLRNALSLVSQHSFTRTALLTSIRQLPHHDSESLLQSPEVLVESLFGTGIEPEKSLVREWEARGLESMKAAFPRDGEERAVAVTTGKGKGKATQVDFEALKRAMGARIRWSSETAGEHLVQAHSLLATPSQPLSASLPQPLTAIAAALGTRLRLDLPYTPPSEGPTQATLTQQTPTTQSLTLPLVNPLPLLEYAVKIADEALYVSETHLLHPRPPHATSDPQLPAALKQLDASMARYRALSAANGRLAEIEKEVGQFAWFVWKSWGGLFRSRGWIN</sequence>
<dbReference type="Proteomes" id="UP001230649">
    <property type="component" value="Unassembled WGS sequence"/>
</dbReference>
<organism evidence="1 2">
    <name type="scientific">Naganishia adeliensis</name>
    <dbReference type="NCBI Taxonomy" id="92952"/>
    <lineage>
        <taxon>Eukaryota</taxon>
        <taxon>Fungi</taxon>
        <taxon>Dikarya</taxon>
        <taxon>Basidiomycota</taxon>
        <taxon>Agaricomycotina</taxon>
        <taxon>Tremellomycetes</taxon>
        <taxon>Filobasidiales</taxon>
        <taxon>Filobasidiaceae</taxon>
        <taxon>Naganishia</taxon>
    </lineage>
</organism>
<proteinExistence type="predicted"/>
<evidence type="ECO:0000313" key="2">
    <source>
        <dbReference type="Proteomes" id="UP001230649"/>
    </source>
</evidence>
<accession>A0ACC2WIH3</accession>